<dbReference type="AlphaFoldDB" id="S8DTL2"/>
<protein>
    <submittedName>
        <fullName evidence="1">Uncharacterized protein</fullName>
    </submittedName>
</protein>
<accession>S8DTL2</accession>
<feature type="non-terminal residue" evidence="1">
    <location>
        <position position="1"/>
    </location>
</feature>
<dbReference type="PANTHER" id="PTHR32387:SF0">
    <property type="entry name" value="PROTEIN NO VEIN"/>
    <property type="match status" value="1"/>
</dbReference>
<dbReference type="GO" id="GO:0048364">
    <property type="term" value="P:root development"/>
    <property type="evidence" value="ECO:0007669"/>
    <property type="project" value="TreeGrafter"/>
</dbReference>
<keyword evidence="2" id="KW-1185">Reference proteome</keyword>
<gene>
    <name evidence="1" type="ORF">M569_08290</name>
</gene>
<comment type="caution">
    <text evidence="1">The sequence shown here is derived from an EMBL/GenBank/DDBJ whole genome shotgun (WGS) entry which is preliminary data.</text>
</comment>
<sequence length="172" mass="20054">YFFFFFLQIVTREPICDHPTDCDFVHCLVNWILPYAQRYVYKSHAAKYSQLKKSNFDFLRQLKITVVDKLFYLNVINRCGLKSKKQTEIDCLHQDHILYCTPRSDPHSIFMELSCLLFSEAPDLGFANFLHIITTMAESGSTEEQIDAFILNSQKLPKLNVAEECIWSLPST</sequence>
<dbReference type="GO" id="GO:0010305">
    <property type="term" value="P:leaf vascular tissue pattern formation"/>
    <property type="evidence" value="ECO:0007669"/>
    <property type="project" value="TreeGrafter"/>
</dbReference>
<dbReference type="OrthoDB" id="913285at2759"/>
<dbReference type="GO" id="GO:0009793">
    <property type="term" value="P:embryo development ending in seed dormancy"/>
    <property type="evidence" value="ECO:0007669"/>
    <property type="project" value="TreeGrafter"/>
</dbReference>
<name>S8DTL2_9LAMI</name>
<evidence type="ECO:0000313" key="1">
    <source>
        <dbReference type="EMBL" id="EPS66488.1"/>
    </source>
</evidence>
<feature type="non-terminal residue" evidence="1">
    <location>
        <position position="172"/>
    </location>
</feature>
<dbReference type="InterPro" id="IPR052957">
    <property type="entry name" value="Auxin_embryo_med"/>
</dbReference>
<proteinExistence type="predicted"/>
<organism evidence="1 2">
    <name type="scientific">Genlisea aurea</name>
    <dbReference type="NCBI Taxonomy" id="192259"/>
    <lineage>
        <taxon>Eukaryota</taxon>
        <taxon>Viridiplantae</taxon>
        <taxon>Streptophyta</taxon>
        <taxon>Embryophyta</taxon>
        <taxon>Tracheophyta</taxon>
        <taxon>Spermatophyta</taxon>
        <taxon>Magnoliopsida</taxon>
        <taxon>eudicotyledons</taxon>
        <taxon>Gunneridae</taxon>
        <taxon>Pentapetalae</taxon>
        <taxon>asterids</taxon>
        <taxon>lamiids</taxon>
        <taxon>Lamiales</taxon>
        <taxon>Lentibulariaceae</taxon>
        <taxon>Genlisea</taxon>
    </lineage>
</organism>
<reference evidence="1 2" key="1">
    <citation type="journal article" date="2013" name="BMC Genomics">
        <title>The miniature genome of a carnivorous plant Genlisea aurea contains a low number of genes and short non-coding sequences.</title>
        <authorList>
            <person name="Leushkin E.V."/>
            <person name="Sutormin R.A."/>
            <person name="Nabieva E.R."/>
            <person name="Penin A.A."/>
            <person name="Kondrashov A.S."/>
            <person name="Logacheva M.D."/>
        </authorList>
    </citation>
    <scope>NUCLEOTIDE SEQUENCE [LARGE SCALE GENOMIC DNA]</scope>
</reference>
<dbReference type="Proteomes" id="UP000015453">
    <property type="component" value="Unassembled WGS sequence"/>
</dbReference>
<dbReference type="PANTHER" id="PTHR32387">
    <property type="entry name" value="WU:FJ29H11"/>
    <property type="match status" value="1"/>
</dbReference>
<dbReference type="EMBL" id="AUSU01003653">
    <property type="protein sequence ID" value="EPS66488.1"/>
    <property type="molecule type" value="Genomic_DNA"/>
</dbReference>
<evidence type="ECO:0000313" key="2">
    <source>
        <dbReference type="Proteomes" id="UP000015453"/>
    </source>
</evidence>
<dbReference type="GO" id="GO:0005634">
    <property type="term" value="C:nucleus"/>
    <property type="evidence" value="ECO:0007669"/>
    <property type="project" value="TreeGrafter"/>
</dbReference>